<dbReference type="PANTHER" id="PTHR11061">
    <property type="entry name" value="RNA M5U METHYLTRANSFERASE"/>
    <property type="match status" value="1"/>
</dbReference>
<dbReference type="InterPro" id="IPR012340">
    <property type="entry name" value="NA-bd_OB-fold"/>
</dbReference>
<dbReference type="EMBL" id="MGDI01000011">
    <property type="protein sequence ID" value="OGL54582.1"/>
    <property type="molecule type" value="Genomic_DNA"/>
</dbReference>
<sequence length="449" mass="51644">MTKGIKSQFCECDNKRSFAIEEFVTKIEKLIYGGYGLGRVFDKAILVPKVIPEETVRVKVIQEKSGYYIGEAVEIIKPSKDRITPRCPYFYNCGGCDYQHIRYQAQLGFKEHILNETLKRVGGFKEFSVYPIIPSPEPFFYRLNAQLKISKTKEGIELGFFKKDSHKFIHINECIICRQEINGLINVFSQIDKDNLLNNLNYIEIIISNSTKKILLASSLNKINKSHMERLYSHIKEQEKNIDGFVINLKRKKVFSGKPYLFEEIEDTKYRVSSDSFFQVNYSLHDTLIKEIIKFVNPKKKDNIFDIYCGVGTFTIPISRKADSVFGIEESPSSINDAIFNKKSNKIKNCYFYNEKAEDGLLILENEGISCHTALINPPRAGCSEKMKKTLSSANPQKIIYLSCNPSTLARDISFFSKRGYKLSSVQPFDMFPQTYHIESLVKLEKNPL</sequence>
<keyword evidence="2 4" id="KW-0808">Transferase</keyword>
<dbReference type="GO" id="GO:0070041">
    <property type="term" value="F:rRNA (uridine-C5-)-methyltransferase activity"/>
    <property type="evidence" value="ECO:0007669"/>
    <property type="project" value="TreeGrafter"/>
</dbReference>
<dbReference type="Gene3D" id="2.40.50.140">
    <property type="entry name" value="Nucleic acid-binding proteins"/>
    <property type="match status" value="1"/>
</dbReference>
<evidence type="ECO:0000256" key="2">
    <source>
        <dbReference type="ARBA" id="ARBA00022679"/>
    </source>
</evidence>
<dbReference type="GO" id="GO:0070475">
    <property type="term" value="P:rRNA base methylation"/>
    <property type="evidence" value="ECO:0007669"/>
    <property type="project" value="TreeGrafter"/>
</dbReference>
<protein>
    <submittedName>
        <fullName evidence="7">23S rRNA (Uracil-5-)-methyltransferase RumA</fullName>
    </submittedName>
</protein>
<feature type="binding site" evidence="4">
    <location>
        <position position="308"/>
    </location>
    <ligand>
        <name>S-adenosyl-L-methionine</name>
        <dbReference type="ChEBI" id="CHEBI:59789"/>
    </ligand>
</feature>
<feature type="active site" evidence="5">
    <location>
        <position position="404"/>
    </location>
</feature>
<dbReference type="NCBIfam" id="TIGR00479">
    <property type="entry name" value="rumA"/>
    <property type="match status" value="1"/>
</dbReference>
<evidence type="ECO:0000256" key="1">
    <source>
        <dbReference type="ARBA" id="ARBA00022603"/>
    </source>
</evidence>
<dbReference type="PROSITE" id="PS01230">
    <property type="entry name" value="TRMA_1"/>
    <property type="match status" value="1"/>
</dbReference>
<evidence type="ECO:0000256" key="4">
    <source>
        <dbReference type="PROSITE-ProRule" id="PRU01024"/>
    </source>
</evidence>
<dbReference type="Proteomes" id="UP000178082">
    <property type="component" value="Unassembled WGS sequence"/>
</dbReference>
<dbReference type="Pfam" id="PF05958">
    <property type="entry name" value="tRNA_U5-meth_tr"/>
    <property type="match status" value="1"/>
</dbReference>
<dbReference type="FunFam" id="3.40.50.150:FF:000009">
    <property type="entry name" value="23S rRNA (Uracil(1939)-C(5))-methyltransferase RlmD"/>
    <property type="match status" value="1"/>
</dbReference>
<dbReference type="InterPro" id="IPR029063">
    <property type="entry name" value="SAM-dependent_MTases_sf"/>
</dbReference>
<comment type="caution">
    <text evidence="7">The sequence shown here is derived from an EMBL/GenBank/DDBJ whole genome shotgun (WGS) entry which is preliminary data.</text>
</comment>
<evidence type="ECO:0000256" key="5">
    <source>
        <dbReference type="PROSITE-ProRule" id="PRU10015"/>
    </source>
</evidence>
<feature type="active site" description="Nucleophile" evidence="4">
    <location>
        <position position="404"/>
    </location>
</feature>
<dbReference type="PANTHER" id="PTHR11061:SF30">
    <property type="entry name" value="TRNA (URACIL(54)-C(5))-METHYLTRANSFERASE"/>
    <property type="match status" value="1"/>
</dbReference>
<comment type="similarity">
    <text evidence="4">Belongs to the class I-like SAM-binding methyltransferase superfamily. RNA M5U methyltransferase family.</text>
</comment>
<dbReference type="PROSITE" id="PS01231">
    <property type="entry name" value="TRMA_2"/>
    <property type="match status" value="1"/>
</dbReference>
<reference evidence="7 8" key="1">
    <citation type="journal article" date="2016" name="Nat. Commun.">
        <title>Thousands of microbial genomes shed light on interconnected biogeochemical processes in an aquifer system.</title>
        <authorList>
            <person name="Anantharaman K."/>
            <person name="Brown C.T."/>
            <person name="Hug L.A."/>
            <person name="Sharon I."/>
            <person name="Castelle C.J."/>
            <person name="Probst A.J."/>
            <person name="Thomas B.C."/>
            <person name="Singh A."/>
            <person name="Wilkins M.J."/>
            <person name="Karaoz U."/>
            <person name="Brodie E.L."/>
            <person name="Williams K.H."/>
            <person name="Hubbard S.S."/>
            <person name="Banfield J.F."/>
        </authorList>
    </citation>
    <scope>NUCLEOTIDE SEQUENCE [LARGE SCALE GENOMIC DNA]</scope>
</reference>
<accession>A0A1F7SLB4</accession>
<dbReference type="AlphaFoldDB" id="A0A1F7SLB4"/>
<dbReference type="SUPFAM" id="SSF50249">
    <property type="entry name" value="Nucleic acid-binding proteins"/>
    <property type="match status" value="1"/>
</dbReference>
<keyword evidence="3 4" id="KW-0949">S-adenosyl-L-methionine</keyword>
<dbReference type="InterPro" id="IPR010280">
    <property type="entry name" value="U5_MeTrfase_fam"/>
</dbReference>
<evidence type="ECO:0000313" key="7">
    <source>
        <dbReference type="EMBL" id="OGL54582.1"/>
    </source>
</evidence>
<dbReference type="InterPro" id="IPR002792">
    <property type="entry name" value="TRAM_dom"/>
</dbReference>
<dbReference type="InterPro" id="IPR030391">
    <property type="entry name" value="MeTrfase_TrmA_CS"/>
</dbReference>
<dbReference type="CDD" id="cd02440">
    <property type="entry name" value="AdoMet_MTases"/>
    <property type="match status" value="1"/>
</dbReference>
<evidence type="ECO:0000313" key="8">
    <source>
        <dbReference type="Proteomes" id="UP000178082"/>
    </source>
</evidence>
<evidence type="ECO:0000259" key="6">
    <source>
        <dbReference type="PROSITE" id="PS50926"/>
    </source>
</evidence>
<dbReference type="Gene3D" id="2.40.50.1070">
    <property type="match status" value="1"/>
</dbReference>
<dbReference type="Gene3D" id="3.40.50.150">
    <property type="entry name" value="Vaccinia Virus protein VP39"/>
    <property type="match status" value="1"/>
</dbReference>
<dbReference type="PROSITE" id="PS50926">
    <property type="entry name" value="TRAM"/>
    <property type="match status" value="1"/>
</dbReference>
<organism evidence="7 8">
    <name type="scientific">Candidatus Schekmanbacteria bacterium RIFCSPLOWO2_12_FULL_38_15</name>
    <dbReference type="NCBI Taxonomy" id="1817883"/>
    <lineage>
        <taxon>Bacteria</taxon>
        <taxon>Candidatus Schekmaniibacteriota</taxon>
    </lineage>
</organism>
<feature type="domain" description="TRAM" evidence="6">
    <location>
        <begin position="16"/>
        <end position="74"/>
    </location>
</feature>
<dbReference type="PROSITE" id="PS51687">
    <property type="entry name" value="SAM_MT_RNA_M5U"/>
    <property type="match status" value="1"/>
</dbReference>
<keyword evidence="1 4" id="KW-0489">Methyltransferase</keyword>
<proteinExistence type="inferred from homology"/>
<dbReference type="InterPro" id="IPR030390">
    <property type="entry name" value="MeTrfase_TrmA_AS"/>
</dbReference>
<evidence type="ECO:0000256" key="3">
    <source>
        <dbReference type="ARBA" id="ARBA00022691"/>
    </source>
</evidence>
<feature type="binding site" evidence="4">
    <location>
        <position position="279"/>
    </location>
    <ligand>
        <name>S-adenosyl-L-methionine</name>
        <dbReference type="ChEBI" id="CHEBI:59789"/>
    </ligand>
</feature>
<dbReference type="STRING" id="1817883.A3G31_10550"/>
<feature type="binding site" evidence="4">
    <location>
        <position position="377"/>
    </location>
    <ligand>
        <name>S-adenosyl-L-methionine</name>
        <dbReference type="ChEBI" id="CHEBI:59789"/>
    </ligand>
</feature>
<name>A0A1F7SLB4_9BACT</name>
<feature type="binding site" evidence="4">
    <location>
        <position position="329"/>
    </location>
    <ligand>
        <name>S-adenosyl-L-methionine</name>
        <dbReference type="ChEBI" id="CHEBI:59789"/>
    </ligand>
</feature>
<dbReference type="SUPFAM" id="SSF53335">
    <property type="entry name" value="S-adenosyl-L-methionine-dependent methyltransferases"/>
    <property type="match status" value="1"/>
</dbReference>
<gene>
    <name evidence="7" type="ORF">A3G31_10550</name>
</gene>